<dbReference type="GO" id="GO:0071949">
    <property type="term" value="F:FAD binding"/>
    <property type="evidence" value="ECO:0007669"/>
    <property type="project" value="InterPro"/>
</dbReference>
<dbReference type="GO" id="GO:0005829">
    <property type="term" value="C:cytosol"/>
    <property type="evidence" value="ECO:0007669"/>
    <property type="project" value="TreeGrafter"/>
</dbReference>
<dbReference type="InterPro" id="IPR016169">
    <property type="entry name" value="FAD-bd_PCMH_sub2"/>
</dbReference>
<dbReference type="Gene3D" id="3.90.78.10">
    <property type="entry name" value="UDP-N-acetylenolpyruvoylglucosamine reductase, C-terminal domain"/>
    <property type="match status" value="1"/>
</dbReference>
<evidence type="ECO:0000256" key="1">
    <source>
        <dbReference type="ARBA" id="ARBA00001974"/>
    </source>
</evidence>
<dbReference type="Pfam" id="PF02873">
    <property type="entry name" value="MurB_C"/>
    <property type="match status" value="1"/>
</dbReference>
<dbReference type="InterPro" id="IPR006094">
    <property type="entry name" value="Oxid_FAD_bind_N"/>
</dbReference>
<evidence type="ECO:0000256" key="15">
    <source>
        <dbReference type="ARBA" id="ARBA00023316"/>
    </source>
</evidence>
<keyword evidence="15" id="KW-0961">Cell wall biogenesis/degradation</keyword>
<evidence type="ECO:0000256" key="6">
    <source>
        <dbReference type="ARBA" id="ARBA00022490"/>
    </source>
</evidence>
<dbReference type="OrthoDB" id="66620at2759"/>
<keyword evidence="6" id="KW-0963">Cytoplasm</keyword>
<evidence type="ECO:0000256" key="14">
    <source>
        <dbReference type="ARBA" id="ARBA00023306"/>
    </source>
</evidence>
<dbReference type="InterPro" id="IPR011601">
    <property type="entry name" value="MurB_C"/>
</dbReference>
<evidence type="ECO:0000313" key="20">
    <source>
        <dbReference type="Proteomes" id="UP000663829"/>
    </source>
</evidence>
<comment type="subcellular location">
    <subcellularLocation>
        <location evidence="3">Cytoplasm</location>
    </subcellularLocation>
</comment>
<dbReference type="InterPro" id="IPR036318">
    <property type="entry name" value="FAD-bd_PCMH-like_sf"/>
</dbReference>
<comment type="function">
    <text evidence="2">Cell wall formation.</text>
</comment>
<evidence type="ECO:0000256" key="3">
    <source>
        <dbReference type="ARBA" id="ARBA00004496"/>
    </source>
</evidence>
<evidence type="ECO:0000256" key="11">
    <source>
        <dbReference type="ARBA" id="ARBA00022960"/>
    </source>
</evidence>
<dbReference type="InterPro" id="IPR016166">
    <property type="entry name" value="FAD-bd_PCMH"/>
</dbReference>
<dbReference type="PANTHER" id="PTHR21071:SF4">
    <property type="entry name" value="UDP-N-ACETYLENOLPYRUVOYLGLUCOSAMINE REDUCTASE"/>
    <property type="match status" value="1"/>
</dbReference>
<evidence type="ECO:0000256" key="16">
    <source>
        <dbReference type="ARBA" id="ARBA00048914"/>
    </source>
</evidence>
<evidence type="ECO:0000256" key="10">
    <source>
        <dbReference type="ARBA" id="ARBA00022857"/>
    </source>
</evidence>
<proteinExistence type="inferred from homology"/>
<evidence type="ECO:0000256" key="9">
    <source>
        <dbReference type="ARBA" id="ARBA00022827"/>
    </source>
</evidence>
<protein>
    <recommendedName>
        <fullName evidence="5">UDP-N-acetylmuramate dehydrogenase</fullName>
        <ecNumber evidence="5">1.3.1.98</ecNumber>
    </recommendedName>
</protein>
<gene>
    <name evidence="18" type="ORF">GPM918_LOCUS44220</name>
    <name evidence="19" type="ORF">SRO942_LOCUS45974</name>
</gene>
<dbReference type="InterPro" id="IPR036635">
    <property type="entry name" value="MurB_C_sf"/>
</dbReference>
<dbReference type="GO" id="GO:0008762">
    <property type="term" value="F:UDP-N-acetylmuramate dehydrogenase activity"/>
    <property type="evidence" value="ECO:0007669"/>
    <property type="project" value="UniProtKB-EC"/>
</dbReference>
<keyword evidence="20" id="KW-1185">Reference proteome</keyword>
<dbReference type="SUPFAM" id="SSF56194">
    <property type="entry name" value="Uridine diphospho-N-Acetylenolpyruvylglucosamine reductase, MurB, C-terminal domain"/>
    <property type="match status" value="1"/>
</dbReference>
<feature type="non-terminal residue" evidence="18">
    <location>
        <position position="1"/>
    </location>
</feature>
<dbReference type="HAMAP" id="MF_00037">
    <property type="entry name" value="MurB"/>
    <property type="match status" value="1"/>
</dbReference>
<dbReference type="Gene3D" id="3.30.465.10">
    <property type="match status" value="1"/>
</dbReference>
<keyword evidence="9" id="KW-0274">FAD</keyword>
<comment type="cofactor">
    <cofactor evidence="1">
        <name>FAD</name>
        <dbReference type="ChEBI" id="CHEBI:57692"/>
    </cofactor>
</comment>
<dbReference type="Pfam" id="PF01565">
    <property type="entry name" value="FAD_binding_4"/>
    <property type="match status" value="1"/>
</dbReference>
<dbReference type="PANTHER" id="PTHR21071">
    <property type="entry name" value="UDP-N-ACETYLENOLPYRUVOYLGLUCOSAMINE REDUCTASE"/>
    <property type="match status" value="1"/>
</dbReference>
<reference evidence="18" key="1">
    <citation type="submission" date="2021-02" db="EMBL/GenBank/DDBJ databases">
        <authorList>
            <person name="Nowell W R."/>
        </authorList>
    </citation>
    <scope>NUCLEOTIDE SEQUENCE</scope>
</reference>
<dbReference type="NCBIfam" id="TIGR00179">
    <property type="entry name" value="murB"/>
    <property type="match status" value="1"/>
</dbReference>
<dbReference type="GO" id="GO:0008360">
    <property type="term" value="P:regulation of cell shape"/>
    <property type="evidence" value="ECO:0007669"/>
    <property type="project" value="UniProtKB-KW"/>
</dbReference>
<evidence type="ECO:0000259" key="17">
    <source>
        <dbReference type="PROSITE" id="PS51387"/>
    </source>
</evidence>
<dbReference type="SUPFAM" id="SSF56176">
    <property type="entry name" value="FAD-binding/transporter-associated domain-like"/>
    <property type="match status" value="1"/>
</dbReference>
<keyword evidence="11" id="KW-0133">Cell shape</keyword>
<keyword evidence="10" id="KW-0521">NADP</keyword>
<comment type="catalytic activity">
    <reaction evidence="16">
        <text>UDP-N-acetyl-alpha-D-muramate + NADP(+) = UDP-N-acetyl-3-O-(1-carboxyvinyl)-alpha-D-glucosamine + NADPH + H(+)</text>
        <dbReference type="Rhea" id="RHEA:12248"/>
        <dbReference type="ChEBI" id="CHEBI:15378"/>
        <dbReference type="ChEBI" id="CHEBI:57783"/>
        <dbReference type="ChEBI" id="CHEBI:58349"/>
        <dbReference type="ChEBI" id="CHEBI:68483"/>
        <dbReference type="ChEBI" id="CHEBI:70757"/>
        <dbReference type="EC" id="1.3.1.98"/>
    </reaction>
</comment>
<dbReference type="InterPro" id="IPR003170">
    <property type="entry name" value="MurB"/>
</dbReference>
<dbReference type="GO" id="GO:0051301">
    <property type="term" value="P:cell division"/>
    <property type="evidence" value="ECO:0007669"/>
    <property type="project" value="UniProtKB-KW"/>
</dbReference>
<evidence type="ECO:0000256" key="5">
    <source>
        <dbReference type="ARBA" id="ARBA00012518"/>
    </source>
</evidence>
<evidence type="ECO:0000256" key="8">
    <source>
        <dbReference type="ARBA" id="ARBA00022630"/>
    </source>
</evidence>
<dbReference type="EC" id="1.3.1.98" evidence="5"/>
<organism evidence="18 20">
    <name type="scientific">Didymodactylos carnosus</name>
    <dbReference type="NCBI Taxonomy" id="1234261"/>
    <lineage>
        <taxon>Eukaryota</taxon>
        <taxon>Metazoa</taxon>
        <taxon>Spiralia</taxon>
        <taxon>Gnathifera</taxon>
        <taxon>Rotifera</taxon>
        <taxon>Eurotatoria</taxon>
        <taxon>Bdelloidea</taxon>
        <taxon>Philodinida</taxon>
        <taxon>Philodinidae</taxon>
        <taxon>Didymodactylos</taxon>
    </lineage>
</organism>
<evidence type="ECO:0000256" key="12">
    <source>
        <dbReference type="ARBA" id="ARBA00022984"/>
    </source>
</evidence>
<keyword evidence="14" id="KW-0131">Cell cycle</keyword>
<name>A0A816D177_9BILA</name>
<keyword evidence="7" id="KW-0132">Cell division</keyword>
<comment type="pathway">
    <text evidence="4">Cell wall biogenesis; peptidoglycan biosynthesis.</text>
</comment>
<evidence type="ECO:0000256" key="13">
    <source>
        <dbReference type="ARBA" id="ARBA00023002"/>
    </source>
</evidence>
<evidence type="ECO:0000313" key="19">
    <source>
        <dbReference type="EMBL" id="CAF4525618.1"/>
    </source>
</evidence>
<comment type="caution">
    <text evidence="18">The sequence shown here is derived from an EMBL/GenBank/DDBJ whole genome shotgun (WGS) entry which is preliminary data.</text>
</comment>
<keyword evidence="8" id="KW-0285">Flavoprotein</keyword>
<evidence type="ECO:0000256" key="4">
    <source>
        <dbReference type="ARBA" id="ARBA00004752"/>
    </source>
</evidence>
<evidence type="ECO:0000256" key="2">
    <source>
        <dbReference type="ARBA" id="ARBA00003921"/>
    </source>
</evidence>
<evidence type="ECO:0000313" key="18">
    <source>
        <dbReference type="EMBL" id="CAF1628733.1"/>
    </source>
</evidence>
<dbReference type="Proteomes" id="UP000663829">
    <property type="component" value="Unassembled WGS sequence"/>
</dbReference>
<dbReference type="PROSITE" id="PS51387">
    <property type="entry name" value="FAD_PCMH"/>
    <property type="match status" value="1"/>
</dbReference>
<dbReference type="EMBL" id="CAJOBC010110623">
    <property type="protein sequence ID" value="CAF4525618.1"/>
    <property type="molecule type" value="Genomic_DNA"/>
</dbReference>
<dbReference type="AlphaFoldDB" id="A0A816D177"/>
<keyword evidence="13" id="KW-0560">Oxidoreductase</keyword>
<keyword evidence="12" id="KW-0573">Peptidoglycan synthesis</keyword>
<dbReference type="EMBL" id="CAJNOQ010042946">
    <property type="protein sequence ID" value="CAF1628733.1"/>
    <property type="molecule type" value="Genomic_DNA"/>
</dbReference>
<feature type="domain" description="FAD-binding PCMH-type" evidence="17">
    <location>
        <begin position="1"/>
        <end position="109"/>
    </location>
</feature>
<dbReference type="UniPathway" id="UPA00219"/>
<sequence>GACLNFNLAKFSQEHSISGLEFLIGIPGTVGGGVIMNAGSYNSEFKDIILSIEAITTRGEFITITNEEIGFKYRGTNLPKDLIIIKAIVKGTIGNKEVITTTMNTISNTRQATQPIKERTGGSTFANPTHCKAWQLIDQAGMRGYQVGGAAISSLHCNFMINQGNASAYDLETLGELVREKVLQDSGISLEWEIKRIGKYA</sequence>
<dbReference type="GO" id="GO:0071555">
    <property type="term" value="P:cell wall organization"/>
    <property type="evidence" value="ECO:0007669"/>
    <property type="project" value="UniProtKB-KW"/>
</dbReference>
<accession>A0A816D177</accession>
<evidence type="ECO:0000256" key="7">
    <source>
        <dbReference type="ARBA" id="ARBA00022618"/>
    </source>
</evidence>
<dbReference type="Proteomes" id="UP000681722">
    <property type="component" value="Unassembled WGS sequence"/>
</dbReference>
<dbReference type="NCBIfam" id="NF010480">
    <property type="entry name" value="PRK13905.1"/>
    <property type="match status" value="1"/>
</dbReference>